<comment type="caution">
    <text evidence="5">The sequence shown here is derived from an EMBL/GenBank/DDBJ whole genome shotgun (WGS) entry which is preliminary data.</text>
</comment>
<dbReference type="Gene3D" id="3.30.160.100">
    <property type="entry name" value="Ribosome hibernation promotion factor-like"/>
    <property type="match status" value="1"/>
</dbReference>
<comment type="subunit">
    <text evidence="2">Associates exclusively with 100S ribosomes, which are dimers of 70S ribosomes.</text>
</comment>
<evidence type="ECO:0000256" key="4">
    <source>
        <dbReference type="SAM" id="MobiDB-lite"/>
    </source>
</evidence>
<sequence length="128" mass="14570">MRIDIQARGLDLTEHLREHTERRLQFALSWANDDVRAIAVRLSDINGPRGGNDKRCRIKITLSGTSDVVIEDGESDLYVAIDRAADRTERAVARRLQRLREHRHERFNSKEPAGVEFAEDASLTPATH</sequence>
<dbReference type="InterPro" id="IPR003489">
    <property type="entry name" value="RHF/RaiA"/>
</dbReference>
<name>A0A9D7FFG1_9RHOO</name>
<dbReference type="SUPFAM" id="SSF69754">
    <property type="entry name" value="Ribosome binding protein Y (YfiA homologue)"/>
    <property type="match status" value="1"/>
</dbReference>
<evidence type="ECO:0000256" key="2">
    <source>
        <dbReference type="ARBA" id="ARBA00038695"/>
    </source>
</evidence>
<reference evidence="5" key="1">
    <citation type="submission" date="2020-10" db="EMBL/GenBank/DDBJ databases">
        <title>Connecting structure to function with the recovery of over 1000 high-quality activated sludge metagenome-assembled genomes encoding full-length rRNA genes using long-read sequencing.</title>
        <authorList>
            <person name="Singleton C.M."/>
            <person name="Petriglieri F."/>
            <person name="Kristensen J.M."/>
            <person name="Kirkegaard R.H."/>
            <person name="Michaelsen T.Y."/>
            <person name="Andersen M.H."/>
            <person name="Karst S.M."/>
            <person name="Dueholm M.S."/>
            <person name="Nielsen P.H."/>
            <person name="Albertsen M."/>
        </authorList>
    </citation>
    <scope>NUCLEOTIDE SEQUENCE</scope>
    <source>
        <strain evidence="5">EsbW_18-Q3-R4-48_MAXAC.044</strain>
    </source>
</reference>
<dbReference type="NCBIfam" id="TIGR00741">
    <property type="entry name" value="yfiA"/>
    <property type="match status" value="1"/>
</dbReference>
<protein>
    <recommendedName>
        <fullName evidence="3">Ribosome hibernation promoting factor</fullName>
    </recommendedName>
</protein>
<dbReference type="GO" id="GO:0045900">
    <property type="term" value="P:negative regulation of translational elongation"/>
    <property type="evidence" value="ECO:0007669"/>
    <property type="project" value="TreeGrafter"/>
</dbReference>
<dbReference type="InterPro" id="IPR050574">
    <property type="entry name" value="HPF/YfiA_ribosome-assoc"/>
</dbReference>
<keyword evidence="1" id="KW-0810">Translation regulation</keyword>
<feature type="region of interest" description="Disordered" evidence="4">
    <location>
        <begin position="102"/>
        <end position="128"/>
    </location>
</feature>
<dbReference type="EMBL" id="JADJNC010000019">
    <property type="protein sequence ID" value="MBK7423816.1"/>
    <property type="molecule type" value="Genomic_DNA"/>
</dbReference>
<organism evidence="5 6">
    <name type="scientific">Candidatus Propionivibrio dominans</name>
    <dbReference type="NCBI Taxonomy" id="2954373"/>
    <lineage>
        <taxon>Bacteria</taxon>
        <taxon>Pseudomonadati</taxon>
        <taxon>Pseudomonadota</taxon>
        <taxon>Betaproteobacteria</taxon>
        <taxon>Rhodocyclales</taxon>
        <taxon>Rhodocyclaceae</taxon>
        <taxon>Propionivibrio</taxon>
    </lineage>
</organism>
<dbReference type="PANTHER" id="PTHR33231">
    <property type="entry name" value="30S RIBOSOMAL PROTEIN"/>
    <property type="match status" value="1"/>
</dbReference>
<dbReference type="GO" id="GO:0043024">
    <property type="term" value="F:ribosomal small subunit binding"/>
    <property type="evidence" value="ECO:0007669"/>
    <property type="project" value="TreeGrafter"/>
</dbReference>
<dbReference type="InterPro" id="IPR036567">
    <property type="entry name" value="RHF-like"/>
</dbReference>
<proteinExistence type="predicted"/>
<dbReference type="AlphaFoldDB" id="A0A9D7FFG1"/>
<gene>
    <name evidence="5" type="primary">raiA</name>
    <name evidence="5" type="ORF">IPJ48_12315</name>
</gene>
<dbReference type="PANTHER" id="PTHR33231:SF1">
    <property type="entry name" value="30S RIBOSOMAL PROTEIN"/>
    <property type="match status" value="1"/>
</dbReference>
<evidence type="ECO:0000256" key="3">
    <source>
        <dbReference type="ARBA" id="ARBA00041148"/>
    </source>
</evidence>
<dbReference type="Proteomes" id="UP000886602">
    <property type="component" value="Unassembled WGS sequence"/>
</dbReference>
<accession>A0A9D7FFG1</accession>
<dbReference type="Pfam" id="PF02482">
    <property type="entry name" value="Ribosomal_S30AE"/>
    <property type="match status" value="1"/>
</dbReference>
<dbReference type="GO" id="GO:0022627">
    <property type="term" value="C:cytosolic small ribosomal subunit"/>
    <property type="evidence" value="ECO:0007669"/>
    <property type="project" value="TreeGrafter"/>
</dbReference>
<evidence type="ECO:0000313" key="5">
    <source>
        <dbReference type="EMBL" id="MBK7423816.1"/>
    </source>
</evidence>
<evidence type="ECO:0000256" key="1">
    <source>
        <dbReference type="ARBA" id="ARBA00022845"/>
    </source>
</evidence>
<evidence type="ECO:0000313" key="6">
    <source>
        <dbReference type="Proteomes" id="UP000886602"/>
    </source>
</evidence>